<protein>
    <submittedName>
        <fullName evidence="1">Phosphatase PAP2 family protein</fullName>
    </submittedName>
</protein>
<evidence type="ECO:0000313" key="1">
    <source>
        <dbReference type="EMBL" id="RXI96358.1"/>
    </source>
</evidence>
<dbReference type="PANTHER" id="PTHR34599">
    <property type="entry name" value="PEROXIDASE-RELATED"/>
    <property type="match status" value="1"/>
</dbReference>
<keyword evidence="2" id="KW-1185">Reference proteome</keyword>
<comment type="caution">
    <text evidence="1">The sequence shown here is derived from an EMBL/GenBank/DDBJ whole genome shotgun (WGS) entry which is preliminary data.</text>
</comment>
<dbReference type="InterPro" id="IPR036938">
    <property type="entry name" value="PAP2/HPO_sf"/>
</dbReference>
<evidence type="ECO:0000313" key="2">
    <source>
        <dbReference type="Proteomes" id="UP000290649"/>
    </source>
</evidence>
<proteinExistence type="predicted"/>
<sequence length="524" mass="58366">MFFYLNGKGVDIVARNKKNCVYGPLNGRERKRKAYRLRRDMAWYHRLQPTIHHQCNEDESLYKNKIASFSKALPHNSLGEVELEAYDFFTKALKRGTPADFEAIPLGGDVKIANPQASYCYDLIGSDCHAQALPIPPTFSSAWQAGEMAELYWKALTRDINFEDYDNHPLTIEAAEELSNLSDFRGPKLNSAVTTGTLFRGDTPADLDGPYISQFLYKDIPFGSTIISQRYRTTLANADHMTSFDEWLNVQNGGSSTSSQKDDTSRYIRNGRDLAEYVHVDFSCQAPLSACLILNSWGRDALTETNPYLKSATQGGFVTFGSPHILDLVTKVTRLALEAAWFHKFLVHRKLRPEEFGGRVHNHVTKAKNYPIHSELLDSKVLSKIYDKYGTYLLPMSYPEGCPIHPAYPAGHATIAGAGVTVLKAFFNEGFIIPDAVRSSSDGLSLVPYSTTPLTIGGELNKLAANISLGRDFAGVHWRSDGIEGIKLGEAVAIEMLSDYKETYNEDFTGFTLTKFDGSEITIS</sequence>
<gene>
    <name evidence="1" type="ORF">DS745_21810</name>
</gene>
<dbReference type="Proteomes" id="UP000290649">
    <property type="component" value="Unassembled WGS sequence"/>
</dbReference>
<dbReference type="EMBL" id="QOUX01000047">
    <property type="protein sequence ID" value="RXI96358.1"/>
    <property type="molecule type" value="Genomic_DNA"/>
</dbReference>
<dbReference type="PANTHER" id="PTHR34599:SF1">
    <property type="entry name" value="PHOSPHATIDIC ACID PHOSPHATASE TYPE 2_HALOPEROXIDASE DOMAIN-CONTAINING PROTEIN"/>
    <property type="match status" value="1"/>
</dbReference>
<reference evidence="1 2" key="1">
    <citation type="journal article" date="2019" name="Int. J. Syst. Evol. Microbiol.">
        <title>Anaerobacillus alkaliphilus sp. nov., a novel alkaliphilic and moderately halophilic bacterium.</title>
        <authorList>
            <person name="Borsodi A.K."/>
            <person name="Aszalos J.M."/>
            <person name="Bihari P."/>
            <person name="Nagy I."/>
            <person name="Schumann P."/>
            <person name="Sproer C."/>
            <person name="Kovacs A.L."/>
            <person name="Boka K."/>
            <person name="Dobosy P."/>
            <person name="Ovari M."/>
            <person name="Szili-Kovacs T."/>
            <person name="Toth E."/>
        </authorList>
    </citation>
    <scope>NUCLEOTIDE SEQUENCE [LARGE SCALE GENOMIC DNA]</scope>
    <source>
        <strain evidence="1 2">B16-10</strain>
    </source>
</reference>
<organism evidence="1 2">
    <name type="scientific">Anaerobacillus alkaliphilus</name>
    <dbReference type="NCBI Taxonomy" id="1548597"/>
    <lineage>
        <taxon>Bacteria</taxon>
        <taxon>Bacillati</taxon>
        <taxon>Bacillota</taxon>
        <taxon>Bacilli</taxon>
        <taxon>Bacillales</taxon>
        <taxon>Bacillaceae</taxon>
        <taxon>Anaerobacillus</taxon>
    </lineage>
</organism>
<dbReference type="Gene3D" id="1.10.606.10">
    <property type="entry name" value="Vanadium-containing Chloroperoxidase, domain 2"/>
    <property type="match status" value="1"/>
</dbReference>
<dbReference type="OrthoDB" id="7793240at2"/>
<dbReference type="InterPro" id="IPR052559">
    <property type="entry name" value="V-haloperoxidase"/>
</dbReference>
<dbReference type="SUPFAM" id="SSF48317">
    <property type="entry name" value="Acid phosphatase/Vanadium-dependent haloperoxidase"/>
    <property type="match status" value="1"/>
</dbReference>
<dbReference type="GO" id="GO:0004601">
    <property type="term" value="F:peroxidase activity"/>
    <property type="evidence" value="ECO:0007669"/>
    <property type="project" value="InterPro"/>
</dbReference>
<dbReference type="InterPro" id="IPR016119">
    <property type="entry name" value="Br/Cl_peroxidase_C"/>
</dbReference>
<name>A0A4Q0VLX6_9BACI</name>
<dbReference type="RefSeq" id="WP_129080334.1">
    <property type="nucleotide sequence ID" value="NZ_QOUX01000047.1"/>
</dbReference>
<accession>A0A4Q0VLX6</accession>
<dbReference type="AlphaFoldDB" id="A0A4Q0VLX6"/>
<dbReference type="CDD" id="cd03398">
    <property type="entry name" value="PAP2_haloperoxidase"/>
    <property type="match status" value="1"/>
</dbReference>